<keyword evidence="4" id="KW-1185">Reference proteome</keyword>
<evidence type="ECO:0000259" key="2">
    <source>
        <dbReference type="PROSITE" id="PS51384"/>
    </source>
</evidence>
<sequence length="265" mass="29927">MMAAGNYRKTKVLESEYLSPNMKRVVLTGPDLASFPSGFEGGYVKLLFTKQGRVLREDEAFEQLSRQNIMMRTYTVRGFDKATQQLTLDFALHSKEGCVAPASDWARMARVGDEMIVGGPGSTIGVDHNADWFLFVGDMTAIPAISCYLTRLPDRAKGTVILEVTQPEDILDLTKPSGIEVIWKVNNTPGKNSQLLDTVQALDWMQGHVFVWCACEFDSMKALRRWFKRTKGLEKEQMYVSSYWKYNCSEDEHKVEKLADSQLSG</sequence>
<gene>
    <name evidence="3" type="ORF">QNM18_14135</name>
</gene>
<dbReference type="RefSeq" id="WP_284137606.1">
    <property type="nucleotide sequence ID" value="NZ_JASJUT010000005.1"/>
</dbReference>
<dbReference type="InterPro" id="IPR039374">
    <property type="entry name" value="SIP_fam"/>
</dbReference>
<dbReference type="PANTHER" id="PTHR30157:SF0">
    <property type="entry name" value="NADPH-DEPENDENT FERRIC-CHELATE REDUCTASE"/>
    <property type="match status" value="1"/>
</dbReference>
<proteinExistence type="inferred from homology"/>
<dbReference type="InterPro" id="IPR007037">
    <property type="entry name" value="SIP_rossman_dom"/>
</dbReference>
<dbReference type="EMBL" id="JASJUT010000005">
    <property type="protein sequence ID" value="MDK2596197.1"/>
    <property type="molecule type" value="Genomic_DNA"/>
</dbReference>
<evidence type="ECO:0000313" key="3">
    <source>
        <dbReference type="EMBL" id="MDK2596197.1"/>
    </source>
</evidence>
<dbReference type="InterPro" id="IPR017938">
    <property type="entry name" value="Riboflavin_synthase-like_b-brl"/>
</dbReference>
<organism evidence="3 4">
    <name type="scientific">Pseudoalteromonas obscura</name>
    <dbReference type="NCBI Taxonomy" id="3048491"/>
    <lineage>
        <taxon>Bacteria</taxon>
        <taxon>Pseudomonadati</taxon>
        <taxon>Pseudomonadota</taxon>
        <taxon>Gammaproteobacteria</taxon>
        <taxon>Alteromonadales</taxon>
        <taxon>Pseudoalteromonadaceae</taxon>
        <taxon>Pseudoalteromonas</taxon>
    </lineage>
</organism>
<dbReference type="Pfam" id="PF08021">
    <property type="entry name" value="FAD_binding_9"/>
    <property type="match status" value="1"/>
</dbReference>
<accession>A0ABT7EMA8</accession>
<name>A0ABT7EMA8_9GAMM</name>
<dbReference type="InterPro" id="IPR039261">
    <property type="entry name" value="FNR_nucleotide-bd"/>
</dbReference>
<dbReference type="CDD" id="cd06193">
    <property type="entry name" value="siderophore_interacting"/>
    <property type="match status" value="1"/>
</dbReference>
<dbReference type="Proteomes" id="UP001231915">
    <property type="component" value="Unassembled WGS sequence"/>
</dbReference>
<reference evidence="3 4" key="1">
    <citation type="submission" date="2023-05" db="EMBL/GenBank/DDBJ databases">
        <title>Pseudoalteromonas ardens sp. nov., Pseudoalteromonas obscura sp. nov., and Pseudoalteromonas umbrosa sp. nov., isolated from the coral Montipora capitata.</title>
        <authorList>
            <person name="Thomas E.M."/>
            <person name="Smith E.M."/>
            <person name="Papke E."/>
            <person name="Shlafstein M.D."/>
            <person name="Oline D.K."/>
            <person name="Videau P."/>
            <person name="Saw J.H."/>
            <person name="Strangman W.K."/>
            <person name="Ushijima B."/>
        </authorList>
    </citation>
    <scope>NUCLEOTIDE SEQUENCE [LARGE SCALE GENOMIC DNA]</scope>
    <source>
        <strain evidence="3 4">P94</strain>
    </source>
</reference>
<dbReference type="InterPro" id="IPR017927">
    <property type="entry name" value="FAD-bd_FR_type"/>
</dbReference>
<dbReference type="InterPro" id="IPR013113">
    <property type="entry name" value="SIP_FAD-bd"/>
</dbReference>
<comment type="caution">
    <text evidence="3">The sequence shown here is derived from an EMBL/GenBank/DDBJ whole genome shotgun (WGS) entry which is preliminary data.</text>
</comment>
<evidence type="ECO:0000256" key="1">
    <source>
        <dbReference type="ARBA" id="ARBA00035644"/>
    </source>
</evidence>
<comment type="similarity">
    <text evidence="1">Belongs to the SIP oxidoreductase family.</text>
</comment>
<dbReference type="SUPFAM" id="SSF63380">
    <property type="entry name" value="Riboflavin synthase domain-like"/>
    <property type="match status" value="1"/>
</dbReference>
<dbReference type="Gene3D" id="2.40.30.10">
    <property type="entry name" value="Translation factors"/>
    <property type="match status" value="1"/>
</dbReference>
<protein>
    <submittedName>
        <fullName evidence="3">Siderophore-interacting protein</fullName>
    </submittedName>
</protein>
<dbReference type="Gene3D" id="3.40.50.80">
    <property type="entry name" value="Nucleotide-binding domain of ferredoxin-NADP reductase (FNR) module"/>
    <property type="match status" value="1"/>
</dbReference>
<feature type="domain" description="FAD-binding FR-type" evidence="2">
    <location>
        <begin position="5"/>
        <end position="127"/>
    </location>
</feature>
<dbReference type="PROSITE" id="PS51384">
    <property type="entry name" value="FAD_FR"/>
    <property type="match status" value="1"/>
</dbReference>
<dbReference type="Pfam" id="PF04954">
    <property type="entry name" value="SIP"/>
    <property type="match status" value="1"/>
</dbReference>
<evidence type="ECO:0000313" key="4">
    <source>
        <dbReference type="Proteomes" id="UP001231915"/>
    </source>
</evidence>
<dbReference type="PANTHER" id="PTHR30157">
    <property type="entry name" value="FERRIC REDUCTASE, NADPH-DEPENDENT"/>
    <property type="match status" value="1"/>
</dbReference>